<dbReference type="Proteomes" id="UP000292957">
    <property type="component" value="Unassembled WGS sequence"/>
</dbReference>
<dbReference type="SUPFAM" id="SSF48452">
    <property type="entry name" value="TPR-like"/>
    <property type="match status" value="1"/>
</dbReference>
<evidence type="ECO:0000256" key="4">
    <source>
        <dbReference type="PROSITE-ProRule" id="PRU00134"/>
    </source>
</evidence>
<dbReference type="Gene3D" id="6.10.140.2220">
    <property type="match status" value="1"/>
</dbReference>
<evidence type="ECO:0000313" key="6">
    <source>
        <dbReference type="EMBL" id="TBU32077.1"/>
    </source>
</evidence>
<feature type="domain" description="MYND-type" evidence="5">
    <location>
        <begin position="319"/>
        <end position="360"/>
    </location>
</feature>
<dbReference type="Pfam" id="PF01753">
    <property type="entry name" value="zf-MYND"/>
    <property type="match status" value="1"/>
</dbReference>
<evidence type="ECO:0000259" key="5">
    <source>
        <dbReference type="PROSITE" id="PS50865"/>
    </source>
</evidence>
<accession>A0A4Q9MX91</accession>
<gene>
    <name evidence="6" type="ORF">BD311DRAFT_687733</name>
</gene>
<protein>
    <recommendedName>
        <fullName evidence="5">MYND-type domain-containing protein</fullName>
    </recommendedName>
</protein>
<dbReference type="OrthoDB" id="432970at2759"/>
<dbReference type="InterPro" id="IPR011990">
    <property type="entry name" value="TPR-like_helical_dom_sf"/>
</dbReference>
<dbReference type="GO" id="GO:0008270">
    <property type="term" value="F:zinc ion binding"/>
    <property type="evidence" value="ECO:0007669"/>
    <property type="project" value="UniProtKB-KW"/>
</dbReference>
<dbReference type="PROSITE" id="PS50865">
    <property type="entry name" value="ZF_MYND_2"/>
    <property type="match status" value="1"/>
</dbReference>
<sequence length="412" mass="46584">MPTVNAVPSNPPQNDLRQQATHTQAKINVAAAQKLIQNEQYNESFLLLRDALQDPDSIDDVRTMALIHFPDLYMKMALLEDVELAARTYASEDVSPDRLPADLDYRMGNQIWGKPKARRWMRTWQAMIQVAVMMGDYGRAIALTTEILRINPSDNMGMRYTFGSILLLSGRIEDALSFSLAWINAKNGTPLRGGCAFERPTGAPLSQDVLTFHRVKCPWVVASEHFLTAALAAFRLWGDCGLARQCLSMGAHTCPIVMRRILGGSAKPHGPWIGPSDAGPEAARDYLWLAQDFWTTPNVLAWATSDKEVKDMLLQRCSREGCHNRETSIFGFKHCGNCHNKIYCGHECQKADWPLHKPSCRFVYRRYRGLEKKRVVPMNKLVSRVEDALIDCPHNIEFRLRSIYTSSDEDSD</sequence>
<organism evidence="6">
    <name type="scientific">Dichomitus squalens</name>
    <dbReference type="NCBI Taxonomy" id="114155"/>
    <lineage>
        <taxon>Eukaryota</taxon>
        <taxon>Fungi</taxon>
        <taxon>Dikarya</taxon>
        <taxon>Basidiomycota</taxon>
        <taxon>Agaricomycotina</taxon>
        <taxon>Agaricomycetes</taxon>
        <taxon>Polyporales</taxon>
        <taxon>Polyporaceae</taxon>
        <taxon>Dichomitus</taxon>
    </lineage>
</organism>
<name>A0A4Q9MX91_9APHY</name>
<evidence type="ECO:0000256" key="2">
    <source>
        <dbReference type="ARBA" id="ARBA00022771"/>
    </source>
</evidence>
<dbReference type="EMBL" id="ML143396">
    <property type="protein sequence ID" value="TBU32077.1"/>
    <property type="molecule type" value="Genomic_DNA"/>
</dbReference>
<keyword evidence="2 4" id="KW-0863">Zinc-finger</keyword>
<evidence type="ECO:0000256" key="1">
    <source>
        <dbReference type="ARBA" id="ARBA00022723"/>
    </source>
</evidence>
<dbReference type="AlphaFoldDB" id="A0A4Q9MX91"/>
<proteinExistence type="predicted"/>
<dbReference type="InterPro" id="IPR002893">
    <property type="entry name" value="Znf_MYND"/>
</dbReference>
<reference evidence="6" key="1">
    <citation type="submission" date="2019-01" db="EMBL/GenBank/DDBJ databases">
        <title>Draft genome sequences of three monokaryotic isolates of the white-rot basidiomycete fungus Dichomitus squalens.</title>
        <authorList>
            <consortium name="DOE Joint Genome Institute"/>
            <person name="Lopez S.C."/>
            <person name="Andreopoulos B."/>
            <person name="Pangilinan J."/>
            <person name="Lipzen A."/>
            <person name="Riley R."/>
            <person name="Ahrendt S."/>
            <person name="Ng V."/>
            <person name="Barry K."/>
            <person name="Daum C."/>
            <person name="Grigoriev I.V."/>
            <person name="Hilden K.S."/>
            <person name="Makela M.R."/>
            <person name="de Vries R.P."/>
        </authorList>
    </citation>
    <scope>NUCLEOTIDE SEQUENCE [LARGE SCALE GENOMIC DNA]</scope>
    <source>
        <strain evidence="6">OM18370.1</strain>
    </source>
</reference>
<dbReference type="SUPFAM" id="SSF144232">
    <property type="entry name" value="HIT/MYND zinc finger-like"/>
    <property type="match status" value="1"/>
</dbReference>
<keyword evidence="3" id="KW-0862">Zinc</keyword>
<keyword evidence="1" id="KW-0479">Metal-binding</keyword>
<evidence type="ECO:0000256" key="3">
    <source>
        <dbReference type="ARBA" id="ARBA00022833"/>
    </source>
</evidence>